<dbReference type="GO" id="GO:0035556">
    <property type="term" value="P:intracellular signal transduction"/>
    <property type="evidence" value="ECO:0007669"/>
    <property type="project" value="TreeGrafter"/>
</dbReference>
<dbReference type="InterPro" id="IPR008271">
    <property type="entry name" value="Ser/Thr_kinase_AS"/>
</dbReference>
<gene>
    <name evidence="8" type="ORF">CWI36_0398p0030</name>
</gene>
<dbReference type="PANTHER" id="PTHR24346">
    <property type="entry name" value="MAP/MICROTUBULE AFFINITY-REGULATING KINASE"/>
    <property type="match status" value="1"/>
</dbReference>
<keyword evidence="2" id="KW-0723">Serine/threonine-protein kinase</keyword>
<dbReference type="PROSITE" id="PS50011">
    <property type="entry name" value="PROTEIN_KINASE_DOM"/>
    <property type="match status" value="1"/>
</dbReference>
<evidence type="ECO:0000256" key="4">
    <source>
        <dbReference type="ARBA" id="ARBA00022741"/>
    </source>
</evidence>
<evidence type="ECO:0000313" key="9">
    <source>
        <dbReference type="Proteomes" id="UP000291404"/>
    </source>
</evidence>
<dbReference type="SMART" id="SM00220">
    <property type="entry name" value="S_TKc"/>
    <property type="match status" value="1"/>
</dbReference>
<sequence>MQKYDIGETVSVGSTGIVKKTKNMNFAIKILTKTDKNKKDVMKEIKIHKSLDHKNIIKFIEDIEDETSYYLVMDLAKNELFDFIEPDIGMDLTLIHFYFKQLIAAITYLHNKGICHRDIKPENILLDNNGNLQLSDFGFSTLFIHKKERRRLFTILGSYTYMAPEILNGSYEGDLVDIWSAGMVLLVMSSGVTPWEKPSTDDKKFDAYIKTKFLNYSPFISLNTEVLKIFKQMCSIDEKQRISLKSLKNIPWFSKRSNLMDENGLCANKEMLYQILYKDKIAPPFSQPENFIGFTDKFISSQPVCNTFDLPMMKRIYLEESINSAMPKVIKLFESMIVPYELDKICITFNTVDSKRNTLSGSVSFIKMMDFVCISFTRLRGDCIEFKKFFNFISEKLSIDNSGLR</sequence>
<keyword evidence="5 8" id="KW-0418">Kinase</keyword>
<dbReference type="STRING" id="148818.A0A4Q9LFG2"/>
<dbReference type="SUPFAM" id="SSF56112">
    <property type="entry name" value="Protein kinase-like (PK-like)"/>
    <property type="match status" value="1"/>
</dbReference>
<keyword evidence="4" id="KW-0547">Nucleotide-binding</keyword>
<organism evidence="8 9">
    <name type="scientific">Hamiltosporidium magnivora</name>
    <dbReference type="NCBI Taxonomy" id="148818"/>
    <lineage>
        <taxon>Eukaryota</taxon>
        <taxon>Fungi</taxon>
        <taxon>Fungi incertae sedis</taxon>
        <taxon>Microsporidia</taxon>
        <taxon>Dubosqiidae</taxon>
        <taxon>Hamiltosporidium</taxon>
    </lineage>
</organism>
<dbReference type="AlphaFoldDB" id="A0A4Q9LFG2"/>
<dbReference type="VEuPathDB" id="MicrosporidiaDB:CWI39_0317p0010"/>
<dbReference type="VEuPathDB" id="MicrosporidiaDB:CWI36_0398p0030"/>
<dbReference type="GO" id="GO:0004674">
    <property type="term" value="F:protein serine/threonine kinase activity"/>
    <property type="evidence" value="ECO:0007669"/>
    <property type="project" value="UniProtKB-KW"/>
</dbReference>
<comment type="caution">
    <text evidence="8">The sequence shown here is derived from an EMBL/GenBank/DDBJ whole genome shotgun (WGS) entry which is preliminary data.</text>
</comment>
<proteinExistence type="inferred from homology"/>
<comment type="similarity">
    <text evidence="1">Belongs to the protein kinase superfamily. CAMK Ser/Thr protein kinase family. NIM1 subfamily.</text>
</comment>
<dbReference type="Pfam" id="PF00069">
    <property type="entry name" value="Pkinase"/>
    <property type="match status" value="1"/>
</dbReference>
<dbReference type="GO" id="GO:0005524">
    <property type="term" value="F:ATP binding"/>
    <property type="evidence" value="ECO:0007669"/>
    <property type="project" value="UniProtKB-KW"/>
</dbReference>
<protein>
    <submittedName>
        <fullName evidence="8">CAMK/CAMKL/CHK1 protein kinase</fullName>
    </submittedName>
</protein>
<dbReference type="Proteomes" id="UP000291404">
    <property type="component" value="Unassembled WGS sequence"/>
</dbReference>
<feature type="domain" description="Protein kinase" evidence="7">
    <location>
        <begin position="4"/>
        <end position="253"/>
    </location>
</feature>
<dbReference type="GO" id="GO:0005737">
    <property type="term" value="C:cytoplasm"/>
    <property type="evidence" value="ECO:0007669"/>
    <property type="project" value="TreeGrafter"/>
</dbReference>
<dbReference type="PROSITE" id="PS00108">
    <property type="entry name" value="PROTEIN_KINASE_ST"/>
    <property type="match status" value="1"/>
</dbReference>
<dbReference type="PANTHER" id="PTHR24346:SF82">
    <property type="entry name" value="KP78A-RELATED"/>
    <property type="match status" value="1"/>
</dbReference>
<evidence type="ECO:0000256" key="5">
    <source>
        <dbReference type="ARBA" id="ARBA00022777"/>
    </source>
</evidence>
<dbReference type="EMBL" id="PITI01000398">
    <property type="protein sequence ID" value="TBU06684.1"/>
    <property type="molecule type" value="Genomic_DNA"/>
</dbReference>
<dbReference type="FunFam" id="1.10.510.10:FF:000571">
    <property type="entry name" value="Maternal embryonic leucine zipper kinase"/>
    <property type="match status" value="1"/>
</dbReference>
<keyword evidence="6" id="KW-0067">ATP-binding</keyword>
<dbReference type="InterPro" id="IPR000719">
    <property type="entry name" value="Prot_kinase_dom"/>
</dbReference>
<evidence type="ECO:0000256" key="2">
    <source>
        <dbReference type="ARBA" id="ARBA00022527"/>
    </source>
</evidence>
<evidence type="ECO:0000256" key="6">
    <source>
        <dbReference type="ARBA" id="ARBA00022840"/>
    </source>
</evidence>
<evidence type="ECO:0000313" key="8">
    <source>
        <dbReference type="EMBL" id="TBU06684.1"/>
    </source>
</evidence>
<evidence type="ECO:0000259" key="7">
    <source>
        <dbReference type="PROSITE" id="PS50011"/>
    </source>
</evidence>
<dbReference type="Gene3D" id="1.10.510.10">
    <property type="entry name" value="Transferase(Phosphotransferase) domain 1"/>
    <property type="match status" value="1"/>
</dbReference>
<reference evidence="8 9" key="1">
    <citation type="submission" date="2017-12" db="EMBL/GenBank/DDBJ databases">
        <authorList>
            <person name="Pombert J.-F."/>
            <person name="Haag K.L."/>
            <person name="Ebert D."/>
        </authorList>
    </citation>
    <scope>NUCLEOTIDE SEQUENCE [LARGE SCALE GENOMIC DNA]</scope>
    <source>
        <strain evidence="8">BE-OM-2</strain>
    </source>
</reference>
<dbReference type="InterPro" id="IPR011009">
    <property type="entry name" value="Kinase-like_dom_sf"/>
</dbReference>
<name>A0A4Q9LFG2_9MICR</name>
<keyword evidence="3" id="KW-0808">Transferase</keyword>
<evidence type="ECO:0000256" key="1">
    <source>
        <dbReference type="ARBA" id="ARBA00010791"/>
    </source>
</evidence>
<keyword evidence="9" id="KW-1185">Reference proteome</keyword>
<accession>A0A4Q9LFG2</accession>
<evidence type="ECO:0000256" key="3">
    <source>
        <dbReference type="ARBA" id="ARBA00022679"/>
    </source>
</evidence>